<dbReference type="InterPro" id="IPR002934">
    <property type="entry name" value="Polymerase_NTP_transf_dom"/>
</dbReference>
<dbReference type="RefSeq" id="WP_070342364.1">
    <property type="nucleotide sequence ID" value="NZ_CP046048.1"/>
</dbReference>
<dbReference type="Pfam" id="PF21418">
    <property type="entry name" value="LinB-like_C"/>
    <property type="match status" value="1"/>
</dbReference>
<sequence length="281" mass="31770">MLQQKMIERFKEACHEDARIIAALMFGSFAIGEGDEFSDIEFAVFIQDDHFENFDQRSWLNAVSPVAAYFPDDFGHHTALFENGIRGEFHFMRKSDIPVISTWQGYGWFPSLEEAVLLDRSGELSRYASALVGSPPKREGAPLVEGLVLNLISLMLFGANLLNRGEYARAWALLSKAHENLLKLVRLHEGATDHWPTPSRALEKDVSEDSYNRYLACTGSAEPKALCVAYHETWKWSLELFRSVAGPLNIELPRIVIAQTKRLLNESATPHNKMLTSEEEL</sequence>
<organism evidence="1">
    <name type="scientific">Proteus mirabilis</name>
    <dbReference type="NCBI Taxonomy" id="584"/>
    <lineage>
        <taxon>Bacteria</taxon>
        <taxon>Pseudomonadati</taxon>
        <taxon>Pseudomonadota</taxon>
        <taxon>Gammaproteobacteria</taxon>
        <taxon>Enterobacterales</taxon>
        <taxon>Morganellaceae</taxon>
        <taxon>Proteus</taxon>
    </lineage>
</organism>
<protein>
    <submittedName>
        <fullName evidence="1">LinF</fullName>
    </submittedName>
</protein>
<proteinExistence type="predicted"/>
<dbReference type="EMBL" id="MF805806">
    <property type="protein sequence ID" value="AUO17215.1"/>
    <property type="molecule type" value="Genomic_DNA"/>
</dbReference>
<name>A0A2I6SI02_PROMI</name>
<reference evidence="1" key="1">
    <citation type="submission" date="2017-09" db="EMBL/GenBank/DDBJ databases">
        <title>Characterization of a multidrug resistance transposon Tn6450 in Proteus mirabilis.</title>
        <authorList>
            <person name="Lei C.W."/>
            <person name="Chen Y.P."/>
            <person name="Wang H.N."/>
        </authorList>
    </citation>
    <scope>NUCLEOTIDE SEQUENCE</scope>
    <source>
        <strain evidence="1">SNYG17</strain>
    </source>
</reference>
<dbReference type="InterPro" id="IPR048495">
    <property type="entry name" value="LinB-like_C"/>
</dbReference>
<gene>
    <name evidence="1" type="primary">linF</name>
</gene>
<evidence type="ECO:0000313" key="1">
    <source>
        <dbReference type="EMBL" id="AUO17215.1"/>
    </source>
</evidence>
<dbReference type="Gene3D" id="3.30.460.10">
    <property type="entry name" value="Beta Polymerase, domain 2"/>
    <property type="match status" value="1"/>
</dbReference>
<dbReference type="SUPFAM" id="SSF81301">
    <property type="entry name" value="Nucleotidyltransferase"/>
    <property type="match status" value="1"/>
</dbReference>
<dbReference type="Pfam" id="PF01909">
    <property type="entry name" value="NTP_transf_2"/>
    <property type="match status" value="1"/>
</dbReference>
<dbReference type="NCBIfam" id="NF000119">
    <property type="entry name" value="linco_LnuF"/>
    <property type="match status" value="1"/>
</dbReference>
<dbReference type="GO" id="GO:0016779">
    <property type="term" value="F:nucleotidyltransferase activity"/>
    <property type="evidence" value="ECO:0007669"/>
    <property type="project" value="InterPro"/>
</dbReference>
<dbReference type="AlphaFoldDB" id="A0A2I6SI02"/>
<dbReference type="CDD" id="cd05403">
    <property type="entry name" value="NT_KNTase_like"/>
    <property type="match status" value="1"/>
</dbReference>
<dbReference type="InterPro" id="IPR043519">
    <property type="entry name" value="NT_sf"/>
</dbReference>
<accession>A0A2I6SI02</accession>
<dbReference type="Gene3D" id="1.20.120.330">
    <property type="entry name" value="Nucleotidyltransferases domain 2"/>
    <property type="match status" value="1"/>
</dbReference>